<organism evidence="1 2">
    <name type="scientific">Methylomonas fluvii</name>
    <dbReference type="NCBI Taxonomy" id="1854564"/>
    <lineage>
        <taxon>Bacteria</taxon>
        <taxon>Pseudomonadati</taxon>
        <taxon>Pseudomonadota</taxon>
        <taxon>Gammaproteobacteria</taxon>
        <taxon>Methylococcales</taxon>
        <taxon>Methylococcaceae</taxon>
        <taxon>Methylomonas</taxon>
    </lineage>
</organism>
<dbReference type="RefSeq" id="WP_192395842.1">
    <property type="nucleotide sequence ID" value="NZ_CAJHIU010000003.1"/>
</dbReference>
<keyword evidence="1" id="KW-0808">Transferase</keyword>
<dbReference type="EMBL" id="JACXST010000003">
    <property type="protein sequence ID" value="MBD9363133.1"/>
    <property type="molecule type" value="Genomic_DNA"/>
</dbReference>
<dbReference type="Proteomes" id="UP000641152">
    <property type="component" value="Unassembled WGS sequence"/>
</dbReference>
<accession>A0ABR9DJ41</accession>
<dbReference type="InterPro" id="IPR027612">
    <property type="entry name" value="Put_MTase_LIC12133"/>
</dbReference>
<proteinExistence type="predicted"/>
<reference evidence="1 2" key="1">
    <citation type="submission" date="2020-09" db="EMBL/GenBank/DDBJ databases">
        <title>Methylomonas albis sp. nov. and Methylomonas fluvii sp. nov.: Two cold-adapted methanotrophs from the River Elbe and an amended description of Methylovulum psychrotolerans strain Eb1.</title>
        <authorList>
            <person name="Bussmann I.K."/>
            <person name="Klings K.-W."/>
            <person name="Warnstedt J."/>
            <person name="Hoppert M."/>
            <person name="Saborowski A."/>
            <person name="Horn F."/>
            <person name="Liebner S."/>
        </authorList>
    </citation>
    <scope>NUCLEOTIDE SEQUENCE [LARGE SCALE GENOMIC DNA]</scope>
    <source>
        <strain evidence="1 2">EbB</strain>
    </source>
</reference>
<comment type="caution">
    <text evidence="1">The sequence shown here is derived from an EMBL/GenBank/DDBJ whole genome shotgun (WGS) entry which is preliminary data.</text>
</comment>
<protein>
    <submittedName>
        <fullName evidence="1">Methyltransferase, TIGR04325 family</fullName>
        <ecNumber evidence="1">2.1.1.-</ecNumber>
    </submittedName>
</protein>
<keyword evidence="2" id="KW-1185">Reference proteome</keyword>
<dbReference type="NCBIfam" id="TIGR04325">
    <property type="entry name" value="MTase_LIC12133"/>
    <property type="match status" value="1"/>
</dbReference>
<dbReference type="EC" id="2.1.1.-" evidence="1"/>
<sequence>MIHNIFDISAVRRYVKKIGRGRNQFLDGVNSWKEASQHCSGYDADSIMRKVLTSTLKVKQGVAEFERDSVLFYASEYTWPIIAGLFLVASQTAGRLNVLDFGGALGSTYFQNRKIFKTLQDVRWNVVEQAHYVEAGRTYIQDHVLRFYSSIDECLVENKPNVVLLSSVLQYLEFPLEVVKKLSLTGVSTLIIDRTPFSKIAQDKLLIQRVPPSIYKASYPMWVLSESEFLNVINQDWRMLGEIKCPEGTVYSDKGFEFAFQGMLLQRRDL</sequence>
<name>A0ABR9DJ41_9GAMM</name>
<evidence type="ECO:0000313" key="2">
    <source>
        <dbReference type="Proteomes" id="UP000641152"/>
    </source>
</evidence>
<gene>
    <name evidence="1" type="ORF">EBB_22135</name>
</gene>
<keyword evidence="1" id="KW-0489">Methyltransferase</keyword>
<dbReference type="GO" id="GO:0032259">
    <property type="term" value="P:methylation"/>
    <property type="evidence" value="ECO:0007669"/>
    <property type="project" value="UniProtKB-KW"/>
</dbReference>
<evidence type="ECO:0000313" key="1">
    <source>
        <dbReference type="EMBL" id="MBD9363133.1"/>
    </source>
</evidence>
<dbReference type="GO" id="GO:0008168">
    <property type="term" value="F:methyltransferase activity"/>
    <property type="evidence" value="ECO:0007669"/>
    <property type="project" value="UniProtKB-KW"/>
</dbReference>